<dbReference type="GO" id="GO:0008483">
    <property type="term" value="F:transaminase activity"/>
    <property type="evidence" value="ECO:0007669"/>
    <property type="project" value="UniProtKB-KW"/>
</dbReference>
<dbReference type="Proteomes" id="UP001302349">
    <property type="component" value="Chromosome"/>
</dbReference>
<sequence>MIDRRSFLTKTSEAALGATFLPLTSTEKSLPQLKKPLDKSDAELITDESFWYQVQQCYVQNPHFINLEAGYFSPAANVTLEDQIDNVRMINESPSFYMRRKQFEERDALRQQLADFAGCGTDELIMTRNTTESLNIIIQGLTLKEGEEILRTNREYPSMIQALDQRQKRFGTPVKVVPLPLVPDLQEQIVQLIEKAVTSKTKVILVSFMTYLTGQVLPVKEICALAHKKGIEVIVDGAHAFAHVPFKISDLDCDYFACSLHKWLCAPLGNGLLYVKKGKASKIWPLFGDTDFAEDNIKKLEHFGTQPCANQLSIAAAIRFHESIGSSLKASRLNYLKHYWVSKVKSFPKIKINTPLGEGQSYAICNLGVEGMSPNELVDTLYSEYKIFTVAIDNDDIQGARIAPHLYTTIKELDKLVEALTKIVSK</sequence>
<evidence type="ECO:0000256" key="1">
    <source>
        <dbReference type="ARBA" id="ARBA00022898"/>
    </source>
</evidence>
<keyword evidence="3" id="KW-0808">Transferase</keyword>
<protein>
    <submittedName>
        <fullName evidence="3">Aminotransferase class V-fold PLP-dependent enzyme</fullName>
    </submittedName>
</protein>
<gene>
    <name evidence="3" type="ORF">RT717_02710</name>
</gene>
<proteinExistence type="predicted"/>
<dbReference type="InterPro" id="IPR000192">
    <property type="entry name" value="Aminotrans_V_dom"/>
</dbReference>
<evidence type="ECO:0000313" key="3">
    <source>
        <dbReference type="EMBL" id="WOK07531.1"/>
    </source>
</evidence>
<dbReference type="InterPro" id="IPR015421">
    <property type="entry name" value="PyrdxlP-dep_Trfase_major"/>
</dbReference>
<organism evidence="3 4">
    <name type="scientific">Imperialibacter roseus</name>
    <dbReference type="NCBI Taxonomy" id="1324217"/>
    <lineage>
        <taxon>Bacteria</taxon>
        <taxon>Pseudomonadati</taxon>
        <taxon>Bacteroidota</taxon>
        <taxon>Cytophagia</taxon>
        <taxon>Cytophagales</taxon>
        <taxon>Flammeovirgaceae</taxon>
        <taxon>Imperialibacter</taxon>
    </lineage>
</organism>
<dbReference type="PANTHER" id="PTHR43092">
    <property type="entry name" value="L-CYSTEINE DESULFHYDRASE"/>
    <property type="match status" value="1"/>
</dbReference>
<keyword evidence="3" id="KW-0032">Aminotransferase</keyword>
<evidence type="ECO:0000259" key="2">
    <source>
        <dbReference type="Pfam" id="PF00266"/>
    </source>
</evidence>
<dbReference type="InterPro" id="IPR015424">
    <property type="entry name" value="PyrdxlP-dep_Trfase"/>
</dbReference>
<feature type="domain" description="Aminotransferase class V" evidence="2">
    <location>
        <begin position="107"/>
        <end position="387"/>
    </location>
</feature>
<keyword evidence="1" id="KW-0663">Pyridoxal phosphate</keyword>
<dbReference type="PANTHER" id="PTHR43092:SF6">
    <property type="entry name" value="BLR1280 PROTEIN"/>
    <property type="match status" value="1"/>
</dbReference>
<dbReference type="EMBL" id="CP136051">
    <property type="protein sequence ID" value="WOK07531.1"/>
    <property type="molecule type" value="Genomic_DNA"/>
</dbReference>
<dbReference type="Pfam" id="PF00266">
    <property type="entry name" value="Aminotran_5"/>
    <property type="match status" value="1"/>
</dbReference>
<reference evidence="3 4" key="1">
    <citation type="journal article" date="2023" name="Microbiol. Resour. Announc.">
        <title>Complete Genome Sequence of Imperialibacter roseus strain P4T.</title>
        <authorList>
            <person name="Tizabi D.R."/>
            <person name="Bachvaroff T."/>
            <person name="Hill R.T."/>
        </authorList>
    </citation>
    <scope>NUCLEOTIDE SEQUENCE [LARGE SCALE GENOMIC DNA]</scope>
    <source>
        <strain evidence="3 4">P4T</strain>
    </source>
</reference>
<dbReference type="InterPro" id="IPR015422">
    <property type="entry name" value="PyrdxlP-dep_Trfase_small"/>
</dbReference>
<evidence type="ECO:0000313" key="4">
    <source>
        <dbReference type="Proteomes" id="UP001302349"/>
    </source>
</evidence>
<dbReference type="Gene3D" id="3.90.1150.10">
    <property type="entry name" value="Aspartate Aminotransferase, domain 1"/>
    <property type="match status" value="1"/>
</dbReference>
<accession>A0ABZ0IS08</accession>
<dbReference type="RefSeq" id="WP_317490207.1">
    <property type="nucleotide sequence ID" value="NZ_CP136051.1"/>
</dbReference>
<dbReference type="SUPFAM" id="SSF53383">
    <property type="entry name" value="PLP-dependent transferases"/>
    <property type="match status" value="1"/>
</dbReference>
<name>A0ABZ0IS08_9BACT</name>
<dbReference type="Gene3D" id="3.40.640.10">
    <property type="entry name" value="Type I PLP-dependent aspartate aminotransferase-like (Major domain)"/>
    <property type="match status" value="1"/>
</dbReference>
<keyword evidence="4" id="KW-1185">Reference proteome</keyword>